<protein>
    <submittedName>
        <fullName evidence="1">Uncharacterized protein</fullName>
    </submittedName>
</protein>
<evidence type="ECO:0000313" key="1">
    <source>
        <dbReference type="EMBL" id="TWG26338.1"/>
    </source>
</evidence>
<dbReference type="Proteomes" id="UP000320239">
    <property type="component" value="Unassembled WGS sequence"/>
</dbReference>
<evidence type="ECO:0000313" key="2">
    <source>
        <dbReference type="Proteomes" id="UP000320239"/>
    </source>
</evidence>
<sequence length="30" mass="3094">MVDPKHLGHLVAAVRKVGGVFGAYRVTSGA</sequence>
<accession>A0A561WR70</accession>
<reference evidence="1 2" key="1">
    <citation type="submission" date="2019-06" db="EMBL/GenBank/DDBJ databases">
        <title>Sequencing the genomes of 1000 actinobacteria strains.</title>
        <authorList>
            <person name="Klenk H.-P."/>
        </authorList>
    </citation>
    <scope>NUCLEOTIDE SEQUENCE [LARGE SCALE GENOMIC DNA]</scope>
    <source>
        <strain evidence="1 2">DSM 43866</strain>
    </source>
</reference>
<comment type="caution">
    <text evidence="1">The sequence shown here is derived from an EMBL/GenBank/DDBJ whole genome shotgun (WGS) entry which is preliminary data.</text>
</comment>
<keyword evidence="2" id="KW-1185">Reference proteome</keyword>
<dbReference type="EMBL" id="VIWY01000001">
    <property type="protein sequence ID" value="TWG26338.1"/>
    <property type="molecule type" value="Genomic_DNA"/>
</dbReference>
<dbReference type="AlphaFoldDB" id="A0A561WR70"/>
<name>A0A561WR70_ACTTI</name>
<gene>
    <name evidence="1" type="ORF">FHX34_1011322</name>
</gene>
<organism evidence="1 2">
    <name type="scientific">Actinoplanes teichomyceticus</name>
    <dbReference type="NCBI Taxonomy" id="1867"/>
    <lineage>
        <taxon>Bacteria</taxon>
        <taxon>Bacillati</taxon>
        <taxon>Actinomycetota</taxon>
        <taxon>Actinomycetes</taxon>
        <taxon>Micromonosporales</taxon>
        <taxon>Micromonosporaceae</taxon>
        <taxon>Actinoplanes</taxon>
    </lineage>
</organism>
<proteinExistence type="predicted"/>